<dbReference type="InterPro" id="IPR050789">
    <property type="entry name" value="Diverse_Enzym_Activities"/>
</dbReference>
<proteinExistence type="predicted"/>
<dbReference type="Proteomes" id="UP001597295">
    <property type="component" value="Unassembled WGS sequence"/>
</dbReference>
<dbReference type="SUPFAM" id="SSF56601">
    <property type="entry name" value="beta-lactamase/transpeptidase-like"/>
    <property type="match status" value="1"/>
</dbReference>
<comment type="caution">
    <text evidence="2">The sequence shown here is derived from an EMBL/GenBank/DDBJ whole genome shotgun (WGS) entry which is preliminary data.</text>
</comment>
<dbReference type="GO" id="GO:0016787">
    <property type="term" value="F:hydrolase activity"/>
    <property type="evidence" value="ECO:0007669"/>
    <property type="project" value="UniProtKB-KW"/>
</dbReference>
<dbReference type="EMBL" id="JBHUIP010000003">
    <property type="protein sequence ID" value="MFD2262128.1"/>
    <property type="molecule type" value="Genomic_DNA"/>
</dbReference>
<evidence type="ECO:0000259" key="1">
    <source>
        <dbReference type="Pfam" id="PF00144"/>
    </source>
</evidence>
<dbReference type="InterPro" id="IPR012338">
    <property type="entry name" value="Beta-lactam/transpept-like"/>
</dbReference>
<protein>
    <submittedName>
        <fullName evidence="2">Serine hydrolase domain-containing protein</fullName>
        <ecNumber evidence="2">3.-.-.-</ecNumber>
    </submittedName>
</protein>
<dbReference type="InterPro" id="IPR001466">
    <property type="entry name" value="Beta-lactam-related"/>
</dbReference>
<dbReference type="Gene3D" id="3.40.710.10">
    <property type="entry name" value="DD-peptidase/beta-lactamase superfamily"/>
    <property type="match status" value="1"/>
</dbReference>
<evidence type="ECO:0000313" key="2">
    <source>
        <dbReference type="EMBL" id="MFD2262128.1"/>
    </source>
</evidence>
<feature type="domain" description="Beta-lactamase-related" evidence="1">
    <location>
        <begin position="7"/>
        <end position="356"/>
    </location>
</feature>
<evidence type="ECO:0000313" key="3">
    <source>
        <dbReference type="Proteomes" id="UP001597295"/>
    </source>
</evidence>
<gene>
    <name evidence="2" type="ORF">ACFSM5_04460</name>
</gene>
<organism evidence="2 3">
    <name type="scientific">Lacibacterium aquatile</name>
    <dbReference type="NCBI Taxonomy" id="1168082"/>
    <lineage>
        <taxon>Bacteria</taxon>
        <taxon>Pseudomonadati</taxon>
        <taxon>Pseudomonadota</taxon>
        <taxon>Alphaproteobacteria</taxon>
        <taxon>Rhodospirillales</taxon>
        <taxon>Rhodospirillaceae</taxon>
    </lineage>
</organism>
<dbReference type="Pfam" id="PF00144">
    <property type="entry name" value="Beta-lactamase"/>
    <property type="match status" value="1"/>
</dbReference>
<reference evidence="3" key="1">
    <citation type="journal article" date="2019" name="Int. J. Syst. Evol. Microbiol.">
        <title>The Global Catalogue of Microorganisms (GCM) 10K type strain sequencing project: providing services to taxonomists for standard genome sequencing and annotation.</title>
        <authorList>
            <consortium name="The Broad Institute Genomics Platform"/>
            <consortium name="The Broad Institute Genome Sequencing Center for Infectious Disease"/>
            <person name="Wu L."/>
            <person name="Ma J."/>
        </authorList>
    </citation>
    <scope>NUCLEOTIDE SEQUENCE [LARGE SCALE GENOMIC DNA]</scope>
    <source>
        <strain evidence="3">CGMCC 1.19062</strain>
    </source>
</reference>
<keyword evidence="2" id="KW-0378">Hydrolase</keyword>
<dbReference type="RefSeq" id="WP_379875041.1">
    <property type="nucleotide sequence ID" value="NZ_JBHUIP010000003.1"/>
</dbReference>
<accession>A0ABW5DNL9</accession>
<sequence>MAAASLDAVLDRAIATGTLAGAVVAVAARGKPVYLRAAGDLDREAGREMPSDAIFRLASVTKPIVTVAAFGLAEDGAFTLDAPVTDFLPDFQPRLRNGDPAAITLRHLLGHTAGLYYRFLGIGGGAYDRAEVSDGLDQPGLSLEENLRRLASVPLLFAPGSSWCYSMATDVLAAVLSRVTGMSLPDLIGARIGSPLDWRDTGFGVSDSSRLAVPYADGEGGAPVRMGRYHEVPVGKGFLRYVPDRYLDPKSYPSGGSALNGTATDLLAFFEAVRTHRLLSKESLTLMTRDILGDSPLPDAPPGWGFGLGVAVLKDRVPSGTPQANGSFGWGGAYGHTWFVDPVNELTVVSLTNTAVAGMQGWFPEAVRDAAYDLLA</sequence>
<dbReference type="PANTHER" id="PTHR43283:SF3">
    <property type="entry name" value="BETA-LACTAMASE FAMILY PROTEIN (AFU_ORTHOLOGUE AFUA_5G07500)"/>
    <property type="match status" value="1"/>
</dbReference>
<dbReference type="EC" id="3.-.-.-" evidence="2"/>
<dbReference type="PANTHER" id="PTHR43283">
    <property type="entry name" value="BETA-LACTAMASE-RELATED"/>
    <property type="match status" value="1"/>
</dbReference>
<name>A0ABW5DNL9_9PROT</name>
<keyword evidence="3" id="KW-1185">Reference proteome</keyword>